<dbReference type="SUPFAM" id="SSF141371">
    <property type="entry name" value="PilZ domain-like"/>
    <property type="match status" value="1"/>
</dbReference>
<dbReference type="OrthoDB" id="5290589at2"/>
<dbReference type="Proteomes" id="UP000189339">
    <property type="component" value="Unassembled WGS sequence"/>
</dbReference>
<accession>A0A1V2DWZ4</accession>
<dbReference type="Pfam" id="PF07238">
    <property type="entry name" value="PilZ"/>
    <property type="match status" value="1"/>
</dbReference>
<dbReference type="AlphaFoldDB" id="A0A1V2DWZ4"/>
<dbReference type="RefSeq" id="WP_076722727.1">
    <property type="nucleotide sequence ID" value="NZ_JABWTC010000002.1"/>
</dbReference>
<feature type="domain" description="PilZ" evidence="1">
    <location>
        <begin position="6"/>
        <end position="95"/>
    </location>
</feature>
<protein>
    <submittedName>
        <fullName evidence="2">Pilus assembly protein PilZ</fullName>
    </submittedName>
</protein>
<evidence type="ECO:0000313" key="2">
    <source>
        <dbReference type="EMBL" id="ONF45233.1"/>
    </source>
</evidence>
<gene>
    <name evidence="2" type="ORF">BTO32_01815</name>
</gene>
<sequence length="96" mass="10533">MRDYSEKRDFYRMQVDSPIEITTTEGETLTGTCRDLSAAGMQVYLDRAVAVGAELVTVLRSAGEPFPPLEAVCEVVRCQAEGDGYLVGLNITEVTR</sequence>
<dbReference type="InterPro" id="IPR009875">
    <property type="entry name" value="PilZ_domain"/>
</dbReference>
<comment type="caution">
    <text evidence="2">The sequence shown here is derived from an EMBL/GenBank/DDBJ whole genome shotgun (WGS) entry which is preliminary data.</text>
</comment>
<dbReference type="EMBL" id="MSCW01000001">
    <property type="protein sequence ID" value="ONF45233.1"/>
    <property type="molecule type" value="Genomic_DNA"/>
</dbReference>
<dbReference type="Gene3D" id="2.40.10.220">
    <property type="entry name" value="predicted glycosyltransferase like domains"/>
    <property type="match status" value="1"/>
</dbReference>
<name>A0A1V2DWZ4_9GAMM</name>
<proteinExistence type="predicted"/>
<organism evidence="2 3">
    <name type="scientific">Marinobacter lutaoensis</name>
    <dbReference type="NCBI Taxonomy" id="135739"/>
    <lineage>
        <taxon>Bacteria</taxon>
        <taxon>Pseudomonadati</taxon>
        <taxon>Pseudomonadota</taxon>
        <taxon>Gammaproteobacteria</taxon>
        <taxon>Pseudomonadales</taxon>
        <taxon>Marinobacteraceae</taxon>
        <taxon>Marinobacter</taxon>
    </lineage>
</organism>
<evidence type="ECO:0000313" key="3">
    <source>
        <dbReference type="Proteomes" id="UP000189339"/>
    </source>
</evidence>
<evidence type="ECO:0000259" key="1">
    <source>
        <dbReference type="Pfam" id="PF07238"/>
    </source>
</evidence>
<dbReference type="GO" id="GO:0035438">
    <property type="term" value="F:cyclic-di-GMP binding"/>
    <property type="evidence" value="ECO:0007669"/>
    <property type="project" value="InterPro"/>
</dbReference>
<reference evidence="2 3" key="1">
    <citation type="submission" date="2016-12" db="EMBL/GenBank/DDBJ databases">
        <title>Marinobacter lutaoensis whole genome sequencing.</title>
        <authorList>
            <person name="Verma A."/>
            <person name="Krishnamurthi S."/>
        </authorList>
    </citation>
    <scope>NUCLEOTIDE SEQUENCE [LARGE SCALE GENOMIC DNA]</scope>
    <source>
        <strain evidence="2 3">T5054</strain>
    </source>
</reference>
<keyword evidence="3" id="KW-1185">Reference proteome</keyword>
<dbReference type="STRING" id="135739.BTO32_01815"/>